<accession>A0AAV7TVA4</accession>
<organism evidence="2 3">
    <name type="scientific">Pleurodeles waltl</name>
    <name type="common">Iberian ribbed newt</name>
    <dbReference type="NCBI Taxonomy" id="8319"/>
    <lineage>
        <taxon>Eukaryota</taxon>
        <taxon>Metazoa</taxon>
        <taxon>Chordata</taxon>
        <taxon>Craniata</taxon>
        <taxon>Vertebrata</taxon>
        <taxon>Euteleostomi</taxon>
        <taxon>Amphibia</taxon>
        <taxon>Batrachia</taxon>
        <taxon>Caudata</taxon>
        <taxon>Salamandroidea</taxon>
        <taxon>Salamandridae</taxon>
        <taxon>Pleurodelinae</taxon>
        <taxon>Pleurodeles</taxon>
    </lineage>
</organism>
<keyword evidence="3" id="KW-1185">Reference proteome</keyword>
<dbReference type="EMBL" id="JANPWB010000006">
    <property type="protein sequence ID" value="KAJ1180131.1"/>
    <property type="molecule type" value="Genomic_DNA"/>
</dbReference>
<proteinExistence type="predicted"/>
<sequence>MAVTNKGKSKPITCGTQPCHHSREALAEPQNDPERFVLPPGAERQDHRGLASPQQPAKQSCPLRPAYVPE</sequence>
<evidence type="ECO:0000256" key="1">
    <source>
        <dbReference type="SAM" id="MobiDB-lite"/>
    </source>
</evidence>
<protein>
    <submittedName>
        <fullName evidence="2">Uncharacterized protein</fullName>
    </submittedName>
</protein>
<comment type="caution">
    <text evidence="2">The sequence shown here is derived from an EMBL/GenBank/DDBJ whole genome shotgun (WGS) entry which is preliminary data.</text>
</comment>
<dbReference type="Proteomes" id="UP001066276">
    <property type="component" value="Chromosome 3_2"/>
</dbReference>
<dbReference type="AlphaFoldDB" id="A0AAV7TVA4"/>
<gene>
    <name evidence="2" type="ORF">NDU88_005355</name>
</gene>
<reference evidence="2" key="1">
    <citation type="journal article" date="2022" name="bioRxiv">
        <title>Sequencing and chromosome-scale assembly of the giantPleurodeles waltlgenome.</title>
        <authorList>
            <person name="Brown T."/>
            <person name="Elewa A."/>
            <person name="Iarovenko S."/>
            <person name="Subramanian E."/>
            <person name="Araus A.J."/>
            <person name="Petzold A."/>
            <person name="Susuki M."/>
            <person name="Suzuki K.-i.T."/>
            <person name="Hayashi T."/>
            <person name="Toyoda A."/>
            <person name="Oliveira C."/>
            <person name="Osipova E."/>
            <person name="Leigh N.D."/>
            <person name="Simon A."/>
            <person name="Yun M.H."/>
        </authorList>
    </citation>
    <scope>NUCLEOTIDE SEQUENCE</scope>
    <source>
        <strain evidence="2">20211129_DDA</strain>
        <tissue evidence="2">Liver</tissue>
    </source>
</reference>
<evidence type="ECO:0000313" key="2">
    <source>
        <dbReference type="EMBL" id="KAJ1180131.1"/>
    </source>
</evidence>
<name>A0AAV7TVA4_PLEWA</name>
<evidence type="ECO:0000313" key="3">
    <source>
        <dbReference type="Proteomes" id="UP001066276"/>
    </source>
</evidence>
<feature type="region of interest" description="Disordered" evidence="1">
    <location>
        <begin position="1"/>
        <end position="70"/>
    </location>
</feature>